<dbReference type="PANTHER" id="PTHR14969:SF62">
    <property type="entry name" value="DECAPRENYLPHOSPHORYL-5-PHOSPHORIBOSE PHOSPHATASE RV3807C-RELATED"/>
    <property type="match status" value="1"/>
</dbReference>
<proteinExistence type="predicted"/>
<reference evidence="9" key="2">
    <citation type="submission" date="2023-03" db="EMBL/GenBank/DDBJ databases">
        <authorList>
            <person name="Obshta O."/>
            <person name="Zabrodski M.W."/>
            <person name="Soomro T."/>
            <person name="Wilson G."/>
            <person name="Masood F."/>
            <person name="Thebeau J."/>
            <person name="Bezerra Da Silva M.C."/>
            <person name="Raza F."/>
            <person name="Biganski S."/>
            <person name="Jose M."/>
            <person name="Camilli M."/>
            <person name="Kozii I.V."/>
            <person name="Kozii R.V."/>
            <person name="Simko E."/>
            <person name="Wood S.C."/>
        </authorList>
    </citation>
    <scope>NUCLEOTIDE SEQUENCE</scope>
    <source>
        <strain evidence="9">PL001</strain>
    </source>
</reference>
<comment type="subcellular location">
    <subcellularLocation>
        <location evidence="1">Cell membrane</location>
        <topology evidence="1">Multi-pass membrane protein</topology>
    </subcellularLocation>
</comment>
<keyword evidence="2" id="KW-1003">Cell membrane</keyword>
<keyword evidence="4" id="KW-0378">Hydrolase</keyword>
<dbReference type="InterPro" id="IPR000326">
    <property type="entry name" value="PAP2/HPO"/>
</dbReference>
<dbReference type="EMBL" id="JARQGV010000004">
    <property type="protein sequence ID" value="MDT2253657.1"/>
    <property type="molecule type" value="Genomic_DNA"/>
</dbReference>
<evidence type="ECO:0000313" key="9">
    <source>
        <dbReference type="EMBL" id="MDT2253657.1"/>
    </source>
</evidence>
<dbReference type="GO" id="GO:0016787">
    <property type="term" value="F:hydrolase activity"/>
    <property type="evidence" value="ECO:0007669"/>
    <property type="project" value="UniProtKB-KW"/>
</dbReference>
<evidence type="ECO:0000256" key="6">
    <source>
        <dbReference type="ARBA" id="ARBA00023136"/>
    </source>
</evidence>
<protein>
    <submittedName>
        <fullName evidence="9">Phosphatase PAP2 family protein</fullName>
    </submittedName>
</protein>
<evidence type="ECO:0000259" key="8">
    <source>
        <dbReference type="SMART" id="SM00014"/>
    </source>
</evidence>
<feature type="transmembrane region" description="Helical" evidence="7">
    <location>
        <begin position="125"/>
        <end position="147"/>
    </location>
</feature>
<dbReference type="RefSeq" id="WP_036654287.1">
    <property type="nucleotide sequence ID" value="NZ_JARQGU010000001.1"/>
</dbReference>
<evidence type="ECO:0000256" key="2">
    <source>
        <dbReference type="ARBA" id="ARBA00022475"/>
    </source>
</evidence>
<keyword evidence="6 7" id="KW-0472">Membrane</keyword>
<keyword evidence="5 7" id="KW-1133">Transmembrane helix</keyword>
<evidence type="ECO:0000313" key="10">
    <source>
        <dbReference type="Proteomes" id="UP001259239"/>
    </source>
</evidence>
<dbReference type="GO" id="GO:0005886">
    <property type="term" value="C:plasma membrane"/>
    <property type="evidence" value="ECO:0007669"/>
    <property type="project" value="UniProtKB-SubCell"/>
</dbReference>
<gene>
    <name evidence="9" type="ORF">P7H09_21080</name>
</gene>
<accession>A0AAP5JX96</accession>
<comment type="caution">
    <text evidence="9">The sequence shown here is derived from an EMBL/GenBank/DDBJ whole genome shotgun (WGS) entry which is preliminary data.</text>
</comment>
<dbReference type="Gene3D" id="1.20.144.10">
    <property type="entry name" value="Phosphatidic acid phosphatase type 2/haloperoxidase"/>
    <property type="match status" value="1"/>
</dbReference>
<evidence type="ECO:0000256" key="1">
    <source>
        <dbReference type="ARBA" id="ARBA00004651"/>
    </source>
</evidence>
<dbReference type="SMART" id="SM00014">
    <property type="entry name" value="acidPPc"/>
    <property type="match status" value="1"/>
</dbReference>
<evidence type="ECO:0000256" key="7">
    <source>
        <dbReference type="SAM" id="Phobius"/>
    </source>
</evidence>
<evidence type="ECO:0000256" key="5">
    <source>
        <dbReference type="ARBA" id="ARBA00022989"/>
    </source>
</evidence>
<name>A0AAP5JX96_9BACL</name>
<dbReference type="InterPro" id="IPR036938">
    <property type="entry name" value="PAP2/HPO_sf"/>
</dbReference>
<organism evidence="9 10">
    <name type="scientific">Paenibacillus larvae</name>
    <dbReference type="NCBI Taxonomy" id="1464"/>
    <lineage>
        <taxon>Bacteria</taxon>
        <taxon>Bacillati</taxon>
        <taxon>Bacillota</taxon>
        <taxon>Bacilli</taxon>
        <taxon>Bacillales</taxon>
        <taxon>Paenibacillaceae</taxon>
        <taxon>Paenibacillus</taxon>
    </lineage>
</organism>
<reference evidence="9" key="1">
    <citation type="journal article" date="2023" name="J. Vet. Diagn. Invest.">
        <title>Oxytetracycline-resistant Paenibacillus larvae identified in commercial beekeeping operations in Saskatchewan using pooled honey sampling.</title>
        <authorList>
            <person name="Obshta O."/>
            <person name="Zabrodski M.W."/>
            <person name="Soomro T."/>
            <person name="Wilson G."/>
            <person name="Masood F."/>
            <person name="Thebeau J."/>
            <person name="Silva M.C.B."/>
            <person name="Biganski S."/>
            <person name="Kozii I.V."/>
            <person name="Koziy R.V."/>
            <person name="Raza M.F."/>
            <person name="Jose M.S."/>
            <person name="Simko E."/>
            <person name="Wood S.C."/>
        </authorList>
    </citation>
    <scope>NUCLEOTIDE SEQUENCE</scope>
    <source>
        <strain evidence="9">PL001</strain>
    </source>
</reference>
<evidence type="ECO:0000256" key="4">
    <source>
        <dbReference type="ARBA" id="ARBA00022801"/>
    </source>
</evidence>
<feature type="transmembrane region" description="Helical" evidence="7">
    <location>
        <begin position="32"/>
        <end position="57"/>
    </location>
</feature>
<feature type="transmembrane region" description="Helical" evidence="7">
    <location>
        <begin position="159"/>
        <end position="178"/>
    </location>
</feature>
<feature type="domain" description="Phosphatidic acid phosphatase type 2/haloperoxidase" evidence="8">
    <location>
        <begin position="63"/>
        <end position="173"/>
    </location>
</feature>
<dbReference type="Pfam" id="PF01569">
    <property type="entry name" value="PAP2"/>
    <property type="match status" value="1"/>
</dbReference>
<dbReference type="Proteomes" id="UP001259239">
    <property type="component" value="Unassembled WGS sequence"/>
</dbReference>
<feature type="transmembrane region" description="Helical" evidence="7">
    <location>
        <begin position="63"/>
        <end position="82"/>
    </location>
</feature>
<dbReference type="AlphaFoldDB" id="A0AAP5JX96"/>
<dbReference type="PANTHER" id="PTHR14969">
    <property type="entry name" value="SPHINGOSINE-1-PHOSPHATE PHOSPHOHYDROLASE"/>
    <property type="match status" value="1"/>
</dbReference>
<dbReference type="SUPFAM" id="SSF48317">
    <property type="entry name" value="Acid phosphatase/Vanadium-dependent haloperoxidase"/>
    <property type="match status" value="1"/>
</dbReference>
<keyword evidence="3 7" id="KW-0812">Transmembrane</keyword>
<sequence>MRQNYADWLYRQDVRLFFWFNHRLNFSALDRVLGMLTHLGGAFFTILMTFSVALFAPESWSRAGGGQALISLTVSHLLAVGLKRKFKRIRPYLALEQVNTAKTMLKDPSFPSGHTTAIFSIITPFLFMTGWFSLVLLVLAILVGMSRVYLGHHYPSDCLVGSFLGTVSALLVVMMTGWW</sequence>
<evidence type="ECO:0000256" key="3">
    <source>
        <dbReference type="ARBA" id="ARBA00022692"/>
    </source>
</evidence>